<keyword evidence="3" id="KW-1185">Reference proteome</keyword>
<evidence type="ECO:0000313" key="3">
    <source>
        <dbReference type="Proteomes" id="UP000613740"/>
    </source>
</evidence>
<reference evidence="2" key="1">
    <citation type="journal article" date="2020" name="bioRxiv">
        <title>Comparative genomics of Chlamydomonas.</title>
        <authorList>
            <person name="Craig R.J."/>
            <person name="Hasan A.R."/>
            <person name="Ness R.W."/>
            <person name="Keightley P.D."/>
        </authorList>
    </citation>
    <scope>NUCLEOTIDE SEQUENCE</scope>
    <source>
        <strain evidence="2">CCAP 11/173</strain>
    </source>
</reference>
<dbReference type="AlphaFoldDB" id="A0A836B8K5"/>
<feature type="region of interest" description="Disordered" evidence="1">
    <location>
        <begin position="184"/>
        <end position="204"/>
    </location>
</feature>
<protein>
    <submittedName>
        <fullName evidence="2">Uncharacterized protein</fullName>
    </submittedName>
</protein>
<dbReference type="OrthoDB" id="523908at2759"/>
<dbReference type="EMBL" id="JAEHOD010000009">
    <property type="protein sequence ID" value="KAG2450966.1"/>
    <property type="molecule type" value="Genomic_DNA"/>
</dbReference>
<evidence type="ECO:0000313" key="2">
    <source>
        <dbReference type="EMBL" id="KAG2450966.1"/>
    </source>
</evidence>
<evidence type="ECO:0000256" key="1">
    <source>
        <dbReference type="SAM" id="MobiDB-lite"/>
    </source>
</evidence>
<feature type="region of interest" description="Disordered" evidence="1">
    <location>
        <begin position="1"/>
        <end position="20"/>
    </location>
</feature>
<name>A0A836B8K5_9CHLO</name>
<accession>A0A836B8K5</accession>
<gene>
    <name evidence="2" type="ORF">HYH02_004238</name>
</gene>
<sequence length="342" mass="38014">MSKLARQVAHPPEELPRRRSPNTTALKLGLLLLLLLLLASALQHVFPLSRPPVEVGCASKPIQITDIYVIHSYWSKDRRDLAPGICRWLAQHGGPLADVPCTLAPGFWASAAPRSAILDLIERRIAAPESHARPLGWFTKLLYRLHISGAAALFDEEEQPTSLSYLGIAAVNVMAQANWTAAMSRQRQGGHGHGGEGQGGQVLPPRERVNRHLLLIEDDADLNEERVAMLQRTVAQLDPCYDMVGLDYKDSFCSLQGWRDALAAWFVPRSWRTSPHLVRARLAFSRTTGLLFSYKGALRIQSALPVTRELDLWYRDLITDGLLRVYVTCPRVVGIMGLPTVT</sequence>
<organism evidence="2 3">
    <name type="scientific">Chlamydomonas schloesseri</name>
    <dbReference type="NCBI Taxonomy" id="2026947"/>
    <lineage>
        <taxon>Eukaryota</taxon>
        <taxon>Viridiplantae</taxon>
        <taxon>Chlorophyta</taxon>
        <taxon>core chlorophytes</taxon>
        <taxon>Chlorophyceae</taxon>
        <taxon>CS clade</taxon>
        <taxon>Chlamydomonadales</taxon>
        <taxon>Chlamydomonadaceae</taxon>
        <taxon>Chlamydomonas</taxon>
    </lineage>
</organism>
<dbReference type="Proteomes" id="UP000613740">
    <property type="component" value="Unassembled WGS sequence"/>
</dbReference>
<comment type="caution">
    <text evidence="2">The sequence shown here is derived from an EMBL/GenBank/DDBJ whole genome shotgun (WGS) entry which is preliminary data.</text>
</comment>
<proteinExistence type="predicted"/>
<feature type="compositionally biased region" description="Gly residues" evidence="1">
    <location>
        <begin position="189"/>
        <end position="200"/>
    </location>
</feature>